<evidence type="ECO:0000259" key="6">
    <source>
        <dbReference type="Pfam" id="PF12776"/>
    </source>
</evidence>
<dbReference type="PRINTS" id="PR00081">
    <property type="entry name" value="GDHRDH"/>
</dbReference>
<feature type="compositionally biased region" description="Basic and acidic residues" evidence="4">
    <location>
        <begin position="710"/>
        <end position="721"/>
    </location>
</feature>
<dbReference type="PANTHER" id="PTHR43008:SF7">
    <property type="entry name" value="SHORT CHAIN DEHYDROGENASE_REDUCTASE (AFU_ORTHOLOGUE AFUA_2G00830)"/>
    <property type="match status" value="1"/>
</dbReference>
<sequence length="829" mass="89838">MRVCLADRDTTALQTAKGELERSAGKDVLALVSDVSKPASWAALNKDVTEAFGGVELLVLNAGMSANGGWGDEEYFRKTLETNLFGVIYGINEFLPVVKAAAKSKPTAIVITGSKQGITNPPGNPAYNASKAAVKSLAEHLSWDLRNDKTTVHLLVPGWTFTGITGGGRDKSKPPGAWTSEQVADYLYRKMGEDKFYAICPDNDVSEDMDKRRMLWTMGDVVEQRPPLTRWREEWKQKAEDAMAKMKVSVCGREPLQAVLLPMRGIDEVDNMSEDDIDMLGSDGQSSRIDRDRRAPRFSWSPAYEETFFRSLCDSVQLGLRENSSFKTEVWDRAAIALQEIHGTYPAKSHLINKSDNARKRFRLWRGLREDPDFVYDPVERTVTASEDAWRAHIEREPLSRALRGRSFAHEDFMEILYPDVIGSGGAPKRIMKTRRRVDGIIIDEVDTPGAGVLSLQIDSSPSHAVEVAERQCAAPVMPSTSVSMPAWTATGQPGTDEPTNQAKKRAFPHDAAEGTTLAESPPSSCFTSINVPAGSPGKRVRTAIQVDASSAGDSAIVTTGSASSLPAPSPSNTTPLSAPTVPAHVSEAAWEEPETTKNRSGLQWQEMAVDLYFREFGHQDFDLQIRITDNAPHASSLFNPSPSRSIMSYAEVAASGPRQSSQEAAAPQPPEIIPNESASTASLIDVDMPSVHTVRSDFLEQDVQTTTQAERRDREDEARKTNKARSARPSSSSASSSSPSVRGRADAWLTGYFADLSDGSAGALAVANLAAVVGLSSYLGYKAWGLYDRGALDWKAAGLGVGILATVGAVESVVGGYLYKGKAKKGSS</sequence>
<evidence type="ECO:0000256" key="1">
    <source>
        <dbReference type="ARBA" id="ARBA00006484"/>
    </source>
</evidence>
<feature type="transmembrane region" description="Helical" evidence="5">
    <location>
        <begin position="797"/>
        <end position="820"/>
    </location>
</feature>
<dbReference type="InterPro" id="IPR036291">
    <property type="entry name" value="NAD(P)-bd_dom_sf"/>
</dbReference>
<evidence type="ECO:0000313" key="8">
    <source>
        <dbReference type="Proteomes" id="UP000562929"/>
    </source>
</evidence>
<feature type="transmembrane region" description="Helical" evidence="5">
    <location>
        <begin position="764"/>
        <end position="785"/>
    </location>
</feature>
<evidence type="ECO:0000256" key="5">
    <source>
        <dbReference type="SAM" id="Phobius"/>
    </source>
</evidence>
<dbReference type="Pfam" id="PF12776">
    <property type="entry name" value="Myb_DNA-bind_3"/>
    <property type="match status" value="1"/>
</dbReference>
<feature type="region of interest" description="Disordered" evidence="4">
    <location>
        <begin position="653"/>
        <end position="676"/>
    </location>
</feature>
<feature type="region of interest" description="Disordered" evidence="4">
    <location>
        <begin position="696"/>
        <end position="743"/>
    </location>
</feature>
<name>A0A8H4QCV4_9HYPO</name>
<dbReference type="Pfam" id="PF00106">
    <property type="entry name" value="adh_short"/>
    <property type="match status" value="1"/>
</dbReference>
<dbReference type="GO" id="GO:0050664">
    <property type="term" value="F:oxidoreductase activity, acting on NAD(P)H, oxygen as acceptor"/>
    <property type="evidence" value="ECO:0007669"/>
    <property type="project" value="TreeGrafter"/>
</dbReference>
<keyword evidence="5" id="KW-0472">Membrane</keyword>
<dbReference type="Proteomes" id="UP000562929">
    <property type="component" value="Unassembled WGS sequence"/>
</dbReference>
<accession>A0A8H4QCV4</accession>
<dbReference type="AlphaFoldDB" id="A0A8H4QCV4"/>
<proteinExistence type="inferred from homology"/>
<keyword evidence="2" id="KW-0521">NADP</keyword>
<keyword evidence="5" id="KW-0812">Transmembrane</keyword>
<keyword evidence="3" id="KW-0560">Oxidoreductase</keyword>
<feature type="region of interest" description="Disordered" evidence="4">
    <location>
        <begin position="558"/>
        <end position="580"/>
    </location>
</feature>
<keyword evidence="8" id="KW-1185">Reference proteome</keyword>
<evidence type="ECO:0000256" key="4">
    <source>
        <dbReference type="SAM" id="MobiDB-lite"/>
    </source>
</evidence>
<dbReference type="PANTHER" id="PTHR43008">
    <property type="entry name" value="BENZIL REDUCTASE"/>
    <property type="match status" value="1"/>
</dbReference>
<dbReference type="GO" id="GO:0016616">
    <property type="term" value="F:oxidoreductase activity, acting on the CH-OH group of donors, NAD or NADP as acceptor"/>
    <property type="evidence" value="ECO:0007669"/>
    <property type="project" value="UniProtKB-ARBA"/>
</dbReference>
<organism evidence="7 8">
    <name type="scientific">Ophiocordyceps camponoti-floridani</name>
    <dbReference type="NCBI Taxonomy" id="2030778"/>
    <lineage>
        <taxon>Eukaryota</taxon>
        <taxon>Fungi</taxon>
        <taxon>Dikarya</taxon>
        <taxon>Ascomycota</taxon>
        <taxon>Pezizomycotina</taxon>
        <taxon>Sordariomycetes</taxon>
        <taxon>Hypocreomycetidae</taxon>
        <taxon>Hypocreales</taxon>
        <taxon>Ophiocordycipitaceae</taxon>
        <taxon>Ophiocordyceps</taxon>
    </lineage>
</organism>
<evidence type="ECO:0000256" key="3">
    <source>
        <dbReference type="ARBA" id="ARBA00023002"/>
    </source>
</evidence>
<dbReference type="InterPro" id="IPR020904">
    <property type="entry name" value="Sc_DH/Rdtase_CS"/>
</dbReference>
<comment type="similarity">
    <text evidence="1">Belongs to the short-chain dehydrogenases/reductases (SDR) family.</text>
</comment>
<dbReference type="Gene3D" id="3.40.50.720">
    <property type="entry name" value="NAD(P)-binding Rossmann-like Domain"/>
    <property type="match status" value="1"/>
</dbReference>
<comment type="caution">
    <text evidence="7">The sequence shown here is derived from an EMBL/GenBank/DDBJ whole genome shotgun (WGS) entry which is preliminary data.</text>
</comment>
<dbReference type="PROSITE" id="PS00061">
    <property type="entry name" value="ADH_SHORT"/>
    <property type="match status" value="1"/>
</dbReference>
<dbReference type="OrthoDB" id="5307821at2759"/>
<feature type="compositionally biased region" description="Polar residues" evidence="4">
    <location>
        <begin position="489"/>
        <end position="502"/>
    </location>
</feature>
<dbReference type="EMBL" id="JAACLJ010000001">
    <property type="protein sequence ID" value="KAF4595058.1"/>
    <property type="molecule type" value="Genomic_DNA"/>
</dbReference>
<dbReference type="InterPro" id="IPR002347">
    <property type="entry name" value="SDR_fam"/>
</dbReference>
<feature type="compositionally biased region" description="Low complexity" evidence="4">
    <location>
        <begin position="728"/>
        <end position="741"/>
    </location>
</feature>
<dbReference type="SUPFAM" id="SSF51735">
    <property type="entry name" value="NAD(P)-binding Rossmann-fold domains"/>
    <property type="match status" value="1"/>
</dbReference>
<keyword evidence="5" id="KW-1133">Transmembrane helix</keyword>
<feature type="domain" description="Myb/SANT-like" evidence="6">
    <location>
        <begin position="299"/>
        <end position="393"/>
    </location>
</feature>
<feature type="compositionally biased region" description="Low complexity" evidence="4">
    <location>
        <begin position="559"/>
        <end position="580"/>
    </location>
</feature>
<dbReference type="InterPro" id="IPR024752">
    <property type="entry name" value="Myb/SANT-like_dom"/>
</dbReference>
<reference evidence="7 8" key="1">
    <citation type="journal article" date="2020" name="G3 (Bethesda)">
        <title>Genetic Underpinnings of Host Manipulation by Ophiocordyceps as Revealed by Comparative Transcriptomics.</title>
        <authorList>
            <person name="Will I."/>
            <person name="Das B."/>
            <person name="Trinh T."/>
            <person name="Brachmann A."/>
            <person name="Ohm R.A."/>
            <person name="de Bekker C."/>
        </authorList>
    </citation>
    <scope>NUCLEOTIDE SEQUENCE [LARGE SCALE GENOMIC DNA]</scope>
    <source>
        <strain evidence="7 8">EC05</strain>
    </source>
</reference>
<gene>
    <name evidence="7" type="ORF">GQ602_000671</name>
</gene>
<evidence type="ECO:0000313" key="7">
    <source>
        <dbReference type="EMBL" id="KAF4595058.1"/>
    </source>
</evidence>
<evidence type="ECO:0000256" key="2">
    <source>
        <dbReference type="ARBA" id="ARBA00022857"/>
    </source>
</evidence>
<dbReference type="CDD" id="cd05233">
    <property type="entry name" value="SDR_c"/>
    <property type="match status" value="1"/>
</dbReference>
<protein>
    <submittedName>
        <fullName evidence="7">Mitochondrial intermembrane space import and assembly protein 40 protein</fullName>
    </submittedName>
</protein>
<feature type="region of interest" description="Disordered" evidence="4">
    <location>
        <begin position="489"/>
        <end position="525"/>
    </location>
</feature>